<dbReference type="Proteomes" id="UP000292282">
    <property type="component" value="Unassembled WGS sequence"/>
</dbReference>
<evidence type="ECO:0000313" key="3">
    <source>
        <dbReference type="Proteomes" id="UP000292282"/>
    </source>
</evidence>
<evidence type="ECO:0000256" key="1">
    <source>
        <dbReference type="SAM" id="Phobius"/>
    </source>
</evidence>
<gene>
    <name evidence="2" type="ORF">CWI38_0779p0010</name>
</gene>
<proteinExistence type="predicted"/>
<keyword evidence="1" id="KW-0812">Transmembrane</keyword>
<protein>
    <submittedName>
        <fullName evidence="2">Uncharacterized protein</fullName>
    </submittedName>
</protein>
<keyword evidence="3" id="KW-1185">Reference proteome</keyword>
<evidence type="ECO:0000313" key="2">
    <source>
        <dbReference type="EMBL" id="TBU12377.1"/>
    </source>
</evidence>
<organism evidence="2 3">
    <name type="scientific">Hamiltosporidium tvaerminnensis</name>
    <dbReference type="NCBI Taxonomy" id="1176355"/>
    <lineage>
        <taxon>Eukaryota</taxon>
        <taxon>Fungi</taxon>
        <taxon>Fungi incertae sedis</taxon>
        <taxon>Microsporidia</taxon>
        <taxon>Dubosqiidae</taxon>
        <taxon>Hamiltosporidium</taxon>
    </lineage>
</organism>
<dbReference type="VEuPathDB" id="MicrosporidiaDB:CWI38_0779p0010"/>
<name>A0A4Q9LVH1_9MICR</name>
<reference evidence="2 3" key="1">
    <citation type="submission" date="2017-12" db="EMBL/GenBank/DDBJ databases">
        <authorList>
            <person name="Pombert J.-F."/>
            <person name="Haag K.L."/>
            <person name="Ebert D."/>
        </authorList>
    </citation>
    <scope>NUCLEOTIDE SEQUENCE [LARGE SCALE GENOMIC DNA]</scope>
    <source>
        <strain evidence="2">IL-G-3</strain>
    </source>
</reference>
<keyword evidence="1" id="KW-1133">Transmembrane helix</keyword>
<feature type="transmembrane region" description="Helical" evidence="1">
    <location>
        <begin position="45"/>
        <end position="66"/>
    </location>
</feature>
<accession>A0A4Q9LVH1</accession>
<keyword evidence="1" id="KW-0472">Membrane</keyword>
<feature type="transmembrane region" description="Helical" evidence="1">
    <location>
        <begin position="117"/>
        <end position="137"/>
    </location>
</feature>
<feature type="transmembrane region" description="Helical" evidence="1">
    <location>
        <begin position="20"/>
        <end position="39"/>
    </location>
</feature>
<feature type="transmembrane region" description="Helical" evidence="1">
    <location>
        <begin position="78"/>
        <end position="97"/>
    </location>
</feature>
<comment type="caution">
    <text evidence="2">The sequence shown here is derived from an EMBL/GenBank/DDBJ whole genome shotgun (WGS) entry which is preliminary data.</text>
</comment>
<sequence length="242" mass="28423">MTGRNQSNIIKPLKHIKNTCLLFVLALIQLISMYLIFMIPFITEILGFSAMAFTKHLTLLFIFLMIRYTYKENIPTIYNSYEIEFSFYFITFISFFIDEYFEKHPLNFEGKNIENFLVIYPIFLVTFHIKILLLLLNIGAMNNINIKHFINLVSSVSVISIAETVLKPIISNTKQLLMPRIFIYLSEFTLSSFILYRYISISQATLFLIFYISLIFTLDSNLFNHVASNLSYLFDNNEYCTN</sequence>
<dbReference type="EMBL" id="PITK01000779">
    <property type="protein sequence ID" value="TBU12377.1"/>
    <property type="molecule type" value="Genomic_DNA"/>
</dbReference>
<dbReference type="AlphaFoldDB" id="A0A4Q9LVH1"/>